<dbReference type="AlphaFoldDB" id="A0A5Q2QG60"/>
<dbReference type="InterPro" id="IPR005913">
    <property type="entry name" value="dTDP_dehydrorham_reduct"/>
</dbReference>
<comment type="catalytic activity">
    <reaction evidence="5 6">
        <text>dTDP-beta-L-rhamnose + NADP(+) = dTDP-4-dehydro-beta-L-rhamnose + NADPH + H(+)</text>
        <dbReference type="Rhea" id="RHEA:21796"/>
        <dbReference type="ChEBI" id="CHEBI:15378"/>
        <dbReference type="ChEBI" id="CHEBI:57510"/>
        <dbReference type="ChEBI" id="CHEBI:57783"/>
        <dbReference type="ChEBI" id="CHEBI:58349"/>
        <dbReference type="ChEBI" id="CHEBI:62830"/>
        <dbReference type="EC" id="1.1.1.133"/>
    </reaction>
</comment>
<dbReference type="GO" id="GO:0019305">
    <property type="term" value="P:dTDP-rhamnose biosynthetic process"/>
    <property type="evidence" value="ECO:0007669"/>
    <property type="project" value="UniProtKB-UniPathway"/>
</dbReference>
<dbReference type="SUPFAM" id="SSF51735">
    <property type="entry name" value="NAD(P)-binding Rossmann-fold domains"/>
    <property type="match status" value="1"/>
</dbReference>
<dbReference type="KEGG" id="llp:GH975_09660"/>
<dbReference type="CDD" id="cd05254">
    <property type="entry name" value="dTDP_HR_like_SDR_e"/>
    <property type="match status" value="1"/>
</dbReference>
<comment type="cofactor">
    <cofactor evidence="6">
        <name>Mg(2+)</name>
        <dbReference type="ChEBI" id="CHEBI:18420"/>
    </cofactor>
    <text evidence="6">Binds 1 Mg(2+) ion per monomer.</text>
</comment>
<comment type="pathway">
    <text evidence="1 6">Carbohydrate biosynthesis; dTDP-L-rhamnose biosynthesis.</text>
</comment>
<comment type="function">
    <text evidence="6">Catalyzes the reduction of dTDP-6-deoxy-L-lyxo-4-hexulose to yield dTDP-L-rhamnose.</text>
</comment>
<dbReference type="EMBL" id="CP045871">
    <property type="protein sequence ID" value="QGG80820.1"/>
    <property type="molecule type" value="Genomic_DNA"/>
</dbReference>
<evidence type="ECO:0000256" key="2">
    <source>
        <dbReference type="ARBA" id="ARBA00010944"/>
    </source>
</evidence>
<dbReference type="Gene3D" id="3.40.50.720">
    <property type="entry name" value="NAD(P)-binding Rossmann-like Domain"/>
    <property type="match status" value="1"/>
</dbReference>
<dbReference type="Proteomes" id="UP000388235">
    <property type="component" value="Chromosome"/>
</dbReference>
<sequence length="302" mass="32832">MNSVVFSPPSVLVTGASGQVGQALLQAFDQAGFNVTGMSVSDMDITSEASVMAALSAVEPDFVVNTARFPDVDKAETEGDAARRLLVEGPINLAMGCKQTGATLIHLTSEYVFDGDNGPYKEDAATAPLNLFGHYCREAETEIEAILPQHIILRVGLVFSADPRRFIGKTLSSFRDGKVLRMVSDEVGTPTSAPDLARVITAQIRQLDLGSTAFGIYHYGGGGSASWFEMGELVYAQALQREDLPDDLLQPIRGVDVPARAPRPLDVRLDCDRLLQNFGIKRLPWRSQMIQIVDQIYRQSGE</sequence>
<evidence type="ECO:0000313" key="8">
    <source>
        <dbReference type="EMBL" id="QGG80820.1"/>
    </source>
</evidence>
<evidence type="ECO:0000313" key="9">
    <source>
        <dbReference type="Proteomes" id="UP000388235"/>
    </source>
</evidence>
<name>A0A5Q2QG60_9GAMM</name>
<comment type="similarity">
    <text evidence="2 6">Belongs to the dTDP-4-dehydrorhamnose reductase family.</text>
</comment>
<evidence type="ECO:0000256" key="4">
    <source>
        <dbReference type="ARBA" id="ARBA00017099"/>
    </source>
</evidence>
<gene>
    <name evidence="8" type="ORF">GH975_09660</name>
</gene>
<feature type="domain" description="RmlD-like substrate binding" evidence="7">
    <location>
        <begin position="11"/>
        <end position="296"/>
    </location>
</feature>
<dbReference type="GO" id="GO:0009243">
    <property type="term" value="P:O antigen biosynthetic process"/>
    <property type="evidence" value="ECO:0007669"/>
    <property type="project" value="UniProtKB-UniPathway"/>
</dbReference>
<evidence type="ECO:0000256" key="6">
    <source>
        <dbReference type="RuleBase" id="RU364082"/>
    </source>
</evidence>
<dbReference type="UniPathway" id="UPA00124"/>
<evidence type="ECO:0000256" key="3">
    <source>
        <dbReference type="ARBA" id="ARBA00012929"/>
    </source>
</evidence>
<dbReference type="Gene3D" id="3.90.25.10">
    <property type="entry name" value="UDP-galactose 4-epimerase, domain 1"/>
    <property type="match status" value="1"/>
</dbReference>
<dbReference type="EC" id="1.1.1.133" evidence="3 6"/>
<evidence type="ECO:0000259" key="7">
    <source>
        <dbReference type="Pfam" id="PF04321"/>
    </source>
</evidence>
<dbReference type="PANTHER" id="PTHR10491">
    <property type="entry name" value="DTDP-4-DEHYDRORHAMNOSE REDUCTASE"/>
    <property type="match status" value="1"/>
</dbReference>
<evidence type="ECO:0000256" key="1">
    <source>
        <dbReference type="ARBA" id="ARBA00004781"/>
    </source>
</evidence>
<keyword evidence="6" id="KW-0521">NADP</keyword>
<proteinExistence type="inferred from homology"/>
<dbReference type="PANTHER" id="PTHR10491:SF4">
    <property type="entry name" value="METHIONINE ADENOSYLTRANSFERASE 2 SUBUNIT BETA"/>
    <property type="match status" value="1"/>
</dbReference>
<dbReference type="InterPro" id="IPR029903">
    <property type="entry name" value="RmlD-like-bd"/>
</dbReference>
<dbReference type="InterPro" id="IPR036291">
    <property type="entry name" value="NAD(P)-bd_dom_sf"/>
</dbReference>
<keyword evidence="6" id="KW-0560">Oxidoreductase</keyword>
<accession>A0A5Q2QG60</accession>
<keyword evidence="9" id="KW-1185">Reference proteome</keyword>
<dbReference type="Pfam" id="PF04321">
    <property type="entry name" value="RmlD_sub_bind"/>
    <property type="match status" value="1"/>
</dbReference>
<evidence type="ECO:0000256" key="5">
    <source>
        <dbReference type="ARBA" id="ARBA00048200"/>
    </source>
</evidence>
<protein>
    <recommendedName>
        <fullName evidence="4 6">dTDP-4-dehydrorhamnose reductase</fullName>
        <ecNumber evidence="3 6">1.1.1.133</ecNumber>
    </recommendedName>
</protein>
<dbReference type="OrthoDB" id="9803892at2"/>
<organism evidence="8 9">
    <name type="scientific">Litorivicinus lipolyticus</name>
    <dbReference type="NCBI Taxonomy" id="418701"/>
    <lineage>
        <taxon>Bacteria</taxon>
        <taxon>Pseudomonadati</taxon>
        <taxon>Pseudomonadota</taxon>
        <taxon>Gammaproteobacteria</taxon>
        <taxon>Oceanospirillales</taxon>
        <taxon>Litorivicinaceae</taxon>
        <taxon>Litorivicinus</taxon>
    </lineage>
</organism>
<reference evidence="8 9" key="1">
    <citation type="submission" date="2019-11" db="EMBL/GenBank/DDBJ databases">
        <authorList>
            <person name="Khan S.A."/>
            <person name="Jeon C.O."/>
            <person name="Chun B.H."/>
        </authorList>
    </citation>
    <scope>NUCLEOTIDE SEQUENCE [LARGE SCALE GENOMIC DNA]</scope>
    <source>
        <strain evidence="8 9">IMCC 1097</strain>
    </source>
</reference>
<dbReference type="RefSeq" id="WP_153714324.1">
    <property type="nucleotide sequence ID" value="NZ_CP045871.1"/>
</dbReference>
<dbReference type="UniPathway" id="UPA00281"/>
<dbReference type="GO" id="GO:0008831">
    <property type="term" value="F:dTDP-4-dehydrorhamnose reductase activity"/>
    <property type="evidence" value="ECO:0007669"/>
    <property type="project" value="UniProtKB-EC"/>
</dbReference>